<dbReference type="EMBL" id="GBRH01248193">
    <property type="protein sequence ID" value="JAD49702.1"/>
    <property type="molecule type" value="Transcribed_RNA"/>
</dbReference>
<proteinExistence type="predicted"/>
<sequence>MERALIRYSDLRLRE</sequence>
<reference evidence="1" key="2">
    <citation type="journal article" date="2015" name="Data Brief">
        <title>Shoot transcriptome of the giant reed, Arundo donax.</title>
        <authorList>
            <person name="Barrero R.A."/>
            <person name="Guerrero F.D."/>
            <person name="Moolhuijzen P."/>
            <person name="Goolsby J.A."/>
            <person name="Tidwell J."/>
            <person name="Bellgard S.E."/>
            <person name="Bellgard M.I."/>
        </authorList>
    </citation>
    <scope>NUCLEOTIDE SEQUENCE</scope>
    <source>
        <tissue evidence="1">Shoot tissue taken approximately 20 cm above the soil surface</tissue>
    </source>
</reference>
<name>A0A0A9ARK6_ARUDO</name>
<organism evidence="1">
    <name type="scientific">Arundo donax</name>
    <name type="common">Giant reed</name>
    <name type="synonym">Donax arundinaceus</name>
    <dbReference type="NCBI Taxonomy" id="35708"/>
    <lineage>
        <taxon>Eukaryota</taxon>
        <taxon>Viridiplantae</taxon>
        <taxon>Streptophyta</taxon>
        <taxon>Embryophyta</taxon>
        <taxon>Tracheophyta</taxon>
        <taxon>Spermatophyta</taxon>
        <taxon>Magnoliopsida</taxon>
        <taxon>Liliopsida</taxon>
        <taxon>Poales</taxon>
        <taxon>Poaceae</taxon>
        <taxon>PACMAD clade</taxon>
        <taxon>Arundinoideae</taxon>
        <taxon>Arundineae</taxon>
        <taxon>Arundo</taxon>
    </lineage>
</organism>
<protein>
    <submittedName>
        <fullName evidence="1">Uncharacterized protein</fullName>
    </submittedName>
</protein>
<evidence type="ECO:0000313" key="1">
    <source>
        <dbReference type="EMBL" id="JAD49702.1"/>
    </source>
</evidence>
<reference evidence="1" key="1">
    <citation type="submission" date="2014-09" db="EMBL/GenBank/DDBJ databases">
        <authorList>
            <person name="Magalhaes I.L.F."/>
            <person name="Oliveira U."/>
            <person name="Santos F.R."/>
            <person name="Vidigal T.H.D.A."/>
            <person name="Brescovit A.D."/>
            <person name="Santos A.J."/>
        </authorList>
    </citation>
    <scope>NUCLEOTIDE SEQUENCE</scope>
    <source>
        <tissue evidence="1">Shoot tissue taken approximately 20 cm above the soil surface</tissue>
    </source>
</reference>
<accession>A0A0A9ARK6</accession>